<comment type="caution">
    <text evidence="1">The sequence shown here is derived from an EMBL/GenBank/DDBJ whole genome shotgun (WGS) entry which is preliminary data.</text>
</comment>
<dbReference type="PANTHER" id="PTHR46844:SF1">
    <property type="entry name" value="SLR5058 PROTEIN"/>
    <property type="match status" value="1"/>
</dbReference>
<evidence type="ECO:0000313" key="2">
    <source>
        <dbReference type="Proteomes" id="UP000828390"/>
    </source>
</evidence>
<gene>
    <name evidence="1" type="ORF">DPMN_164633</name>
</gene>
<dbReference type="Gene3D" id="3.40.50.300">
    <property type="entry name" value="P-loop containing nucleotide triphosphate hydrolases"/>
    <property type="match status" value="1"/>
</dbReference>
<dbReference type="Proteomes" id="UP000828390">
    <property type="component" value="Unassembled WGS sequence"/>
</dbReference>
<proteinExistence type="predicted"/>
<dbReference type="SUPFAM" id="SSF52047">
    <property type="entry name" value="RNI-like"/>
    <property type="match status" value="1"/>
</dbReference>
<organism evidence="1 2">
    <name type="scientific">Dreissena polymorpha</name>
    <name type="common">Zebra mussel</name>
    <name type="synonym">Mytilus polymorpha</name>
    <dbReference type="NCBI Taxonomy" id="45954"/>
    <lineage>
        <taxon>Eukaryota</taxon>
        <taxon>Metazoa</taxon>
        <taxon>Spiralia</taxon>
        <taxon>Lophotrochozoa</taxon>
        <taxon>Mollusca</taxon>
        <taxon>Bivalvia</taxon>
        <taxon>Autobranchia</taxon>
        <taxon>Heteroconchia</taxon>
        <taxon>Euheterodonta</taxon>
        <taxon>Imparidentia</taxon>
        <taxon>Neoheterodontei</taxon>
        <taxon>Myida</taxon>
        <taxon>Dreissenoidea</taxon>
        <taxon>Dreissenidae</taxon>
        <taxon>Dreissena</taxon>
    </lineage>
</organism>
<dbReference type="Pfam" id="PF15112">
    <property type="entry name" value="DUF4559"/>
    <property type="match status" value="1"/>
</dbReference>
<reference evidence="1" key="1">
    <citation type="journal article" date="2019" name="bioRxiv">
        <title>The Genome of the Zebra Mussel, Dreissena polymorpha: A Resource for Invasive Species Research.</title>
        <authorList>
            <person name="McCartney M.A."/>
            <person name="Auch B."/>
            <person name="Kono T."/>
            <person name="Mallez S."/>
            <person name="Zhang Y."/>
            <person name="Obille A."/>
            <person name="Becker A."/>
            <person name="Abrahante J.E."/>
            <person name="Garbe J."/>
            <person name="Badalamenti J.P."/>
            <person name="Herman A."/>
            <person name="Mangelson H."/>
            <person name="Liachko I."/>
            <person name="Sullivan S."/>
            <person name="Sone E.D."/>
            <person name="Koren S."/>
            <person name="Silverstein K.A.T."/>
            <person name="Beckman K.B."/>
            <person name="Gohl D.M."/>
        </authorList>
    </citation>
    <scope>NUCLEOTIDE SEQUENCE</scope>
    <source>
        <strain evidence="1">Duluth1</strain>
        <tissue evidence="1">Whole animal</tissue>
    </source>
</reference>
<evidence type="ECO:0008006" key="3">
    <source>
        <dbReference type="Google" id="ProtNLM"/>
    </source>
</evidence>
<keyword evidence="2" id="KW-1185">Reference proteome</keyword>
<dbReference type="InterPro" id="IPR027897">
    <property type="entry name" value="DUF4559"/>
</dbReference>
<protein>
    <recommendedName>
        <fullName evidence="3">NACHT domain-containing protein</fullName>
    </recommendedName>
</protein>
<name>A0A9D4EVE7_DREPO</name>
<reference evidence="1" key="2">
    <citation type="submission" date="2020-11" db="EMBL/GenBank/DDBJ databases">
        <authorList>
            <person name="McCartney M.A."/>
            <person name="Auch B."/>
            <person name="Kono T."/>
            <person name="Mallez S."/>
            <person name="Becker A."/>
            <person name="Gohl D.M."/>
            <person name="Silverstein K.A.T."/>
            <person name="Koren S."/>
            <person name="Bechman K.B."/>
            <person name="Herman A."/>
            <person name="Abrahante J.E."/>
            <person name="Garbe J."/>
        </authorList>
    </citation>
    <scope>NUCLEOTIDE SEQUENCE</scope>
    <source>
        <strain evidence="1">Duluth1</strain>
        <tissue evidence="1">Whole animal</tissue>
    </source>
</reference>
<evidence type="ECO:0000313" key="1">
    <source>
        <dbReference type="EMBL" id="KAH3786526.1"/>
    </source>
</evidence>
<accession>A0A9D4EVE7</accession>
<dbReference type="OrthoDB" id="120976at2759"/>
<dbReference type="PANTHER" id="PTHR46844">
    <property type="entry name" value="SLR5058 PROTEIN"/>
    <property type="match status" value="1"/>
</dbReference>
<sequence>MANLADVFTESERMNWLKAWLAIDIAKIGLEQFAENEATILQGNIYNAILTSGAVACSCCHTANVLKCPSPGICNKRGANGICIAMHDTASKQPRPCPANTCNKVLIEIAKQHKYPNPAWKNTEAIHWASCPWQIAKVYFPPDGYTGKGSAQDTDFNGIISFMINCKHFDNKFSFPIDPGKTLPPCLLTKARDIGRTVRHSSTCKVADTDLQDIFITLTSLLTDPKCLAHDVAAKEAVRKLAKLQTDVLKLTTEEIVNLLESAQDTLKKVEHITETAIEEIRFSIENFRKDLNAHNDKLKQDLDEHTGKCKGQLDEHRRKTTGTDYDQSCKDFRRRLMAHYDDTSSNVPLSNLDQSLDKRIADIYATPNIHRIEIEKNGKRVKQEQVLTYKQIFCTDGDFSRRIYLQGEPGSGKSTFSAKLVHDWSHINQVSSPSPSSSDTKAFDDVLTIQQFKFLFFVTLRDSRGQADVTQMIKKQLIDTTFSEDERADMYRLFVQIMNTEICLVVREGLDEWVPPNGSNLAEPSMAGFQNDKCTVLTTSRPWKLADERIKNSQIDILFEIEGISNPYAFSNNIIRCLIDHSKDLKETAIQFKSFVEDRKLEELSSSPMLYTLVIYTWVNTIEKEERLKESSLCGLYTTLLESLCKKANSTSGYFNDSNPPPVHCFSSTSYLQPNIEHLDKLAEVACKLLFSSQRESSIVFSDITLSNYFSPDEFTVCKRFALTAGILTNRKDKSRTGSSNSFVHKTVQELLAAYHIACNTNIIDDVISRYLKLNNTSYLEISQVLIFLCGMNTSAANKLSALMNHYDVIHCVPYDVCLLDWRDAYPCRFQRIIESGIREAVANKQEEEGIQLTLSHFDINERNIRELHGIWPTDARNVKSLLVCMTTSETLRSPAHDKSTSHFEFNLSSCHTLSHLYLSGSGILLRDTASSVRSEFPVCIVLNNANPAQGAASPTILSFIQFIGLKRITCSSTFLHNLFSTLLTLNHKVRCRLKLNITSCVEGSDIFTKASIKTNFDNRFYIWCLESDSPGLWEALHGLNIKSLSLYDEYKIGFNLNHKELFSQFLSSLTHLEKLSITMDCGIPSLCKALRVMNINDLILRWSDTFQDLTANHLELLSQSLSSLILLTTLSIYVDEDSPGLWEVLRGLNIKSLNLGDTCRCLKVTHVESLSESLASLTQLETLCIRVYGDNPDLWKALRGLNIKILSLSLENTRGDLTVDHGESLLRSTCRCLELTHVESLSESLASLTQLKTLSIRIRKDNPGLLEALRGLKIKSLSLKDEYISLFRMGIWKVIHVEFL</sequence>
<dbReference type="EMBL" id="JAIWYP010000008">
    <property type="protein sequence ID" value="KAH3786526.1"/>
    <property type="molecule type" value="Genomic_DNA"/>
</dbReference>
<dbReference type="InterPro" id="IPR027417">
    <property type="entry name" value="P-loop_NTPase"/>
</dbReference>